<name>A0ABV9G0S5_9ACTN</name>
<comment type="caution">
    <text evidence="2">The sequence shown here is derived from an EMBL/GenBank/DDBJ whole genome shotgun (WGS) entry which is preliminary data.</text>
</comment>
<dbReference type="Proteomes" id="UP001595993">
    <property type="component" value="Unassembled WGS sequence"/>
</dbReference>
<sequence>MTNPTIRSIHVHPVKSVAGYALGETAVEPWGLAGDRRWTLIDPSAKVVTQRQQPRLALARAETMPDGGIRLTAPGHESLTVAVPEPVGTVAVEIFGDKVETVPVGGPADDWFSDYLDAEVRLVHLDDPANRRPIDPEYALPGETVHLGDAYPLLVTTLASLDALNSLIAQGDHADEGPLPMTRFRPNVVVDGTAPWAEDDWRRIAMGEVTFRVAKPCGRCVITTTDQRTAERGKEPLRTLARHRRVGEKLVFGQCLVPERTGVIRVGDAVTVLA</sequence>
<organism evidence="2 3">
    <name type="scientific">Streptomyces maoxianensis</name>
    <dbReference type="NCBI Taxonomy" id="1459942"/>
    <lineage>
        <taxon>Bacteria</taxon>
        <taxon>Bacillati</taxon>
        <taxon>Actinomycetota</taxon>
        <taxon>Actinomycetes</taxon>
        <taxon>Kitasatosporales</taxon>
        <taxon>Streptomycetaceae</taxon>
        <taxon>Streptomyces</taxon>
    </lineage>
</organism>
<evidence type="ECO:0000313" key="3">
    <source>
        <dbReference type="Proteomes" id="UP001595993"/>
    </source>
</evidence>
<protein>
    <submittedName>
        <fullName evidence="2">MOSC domain-containing protein</fullName>
    </submittedName>
</protein>
<dbReference type="EMBL" id="JBHSFE010000007">
    <property type="protein sequence ID" value="MFC4607632.1"/>
    <property type="molecule type" value="Genomic_DNA"/>
</dbReference>
<dbReference type="InterPro" id="IPR005302">
    <property type="entry name" value="MoCF_Sase_C"/>
</dbReference>
<reference evidence="3" key="1">
    <citation type="journal article" date="2019" name="Int. J. Syst. Evol. Microbiol.">
        <title>The Global Catalogue of Microorganisms (GCM) 10K type strain sequencing project: providing services to taxonomists for standard genome sequencing and annotation.</title>
        <authorList>
            <consortium name="The Broad Institute Genomics Platform"/>
            <consortium name="The Broad Institute Genome Sequencing Center for Infectious Disease"/>
            <person name="Wu L."/>
            <person name="Ma J."/>
        </authorList>
    </citation>
    <scope>NUCLEOTIDE SEQUENCE [LARGE SCALE GENOMIC DNA]</scope>
    <source>
        <strain evidence="3">CGMCC 4.7139</strain>
    </source>
</reference>
<evidence type="ECO:0000313" key="2">
    <source>
        <dbReference type="EMBL" id="MFC4607632.1"/>
    </source>
</evidence>
<evidence type="ECO:0000259" key="1">
    <source>
        <dbReference type="PROSITE" id="PS51340"/>
    </source>
</evidence>
<dbReference type="RefSeq" id="WP_215090171.1">
    <property type="nucleotide sequence ID" value="NZ_JBHSFE010000007.1"/>
</dbReference>
<accession>A0ABV9G0S5</accession>
<dbReference type="Pfam" id="PF03476">
    <property type="entry name" value="MOSC_N"/>
    <property type="match status" value="1"/>
</dbReference>
<dbReference type="PROSITE" id="PS51340">
    <property type="entry name" value="MOSC"/>
    <property type="match status" value="1"/>
</dbReference>
<feature type="domain" description="MOSC" evidence="1">
    <location>
        <begin position="127"/>
        <end position="273"/>
    </location>
</feature>
<dbReference type="PANTHER" id="PTHR14237">
    <property type="entry name" value="MOLYBDOPTERIN COFACTOR SULFURASE MOSC"/>
    <property type="match status" value="1"/>
</dbReference>
<dbReference type="InterPro" id="IPR011037">
    <property type="entry name" value="Pyrv_Knase-like_insert_dom_sf"/>
</dbReference>
<dbReference type="PANTHER" id="PTHR14237:SF19">
    <property type="entry name" value="MITOCHONDRIAL AMIDOXIME REDUCING COMPONENT 1"/>
    <property type="match status" value="1"/>
</dbReference>
<proteinExistence type="predicted"/>
<dbReference type="SUPFAM" id="SSF50800">
    <property type="entry name" value="PK beta-barrel domain-like"/>
    <property type="match status" value="1"/>
</dbReference>
<dbReference type="InterPro" id="IPR005303">
    <property type="entry name" value="MOCOS_middle"/>
</dbReference>
<gene>
    <name evidence="2" type="ORF">ACFO9E_07375</name>
</gene>
<dbReference type="SUPFAM" id="SSF141673">
    <property type="entry name" value="MOSC N-terminal domain-like"/>
    <property type="match status" value="1"/>
</dbReference>
<dbReference type="Pfam" id="PF03473">
    <property type="entry name" value="MOSC"/>
    <property type="match status" value="1"/>
</dbReference>
<keyword evidence="3" id="KW-1185">Reference proteome</keyword>